<keyword evidence="5" id="KW-1185">Reference proteome</keyword>
<dbReference type="InterPro" id="IPR006140">
    <property type="entry name" value="D-isomer_DH_NAD-bd"/>
</dbReference>
<comment type="caution">
    <text evidence="4">The sequence shown here is derived from an EMBL/GenBank/DDBJ whole genome shotgun (WGS) entry which is preliminary data.</text>
</comment>
<gene>
    <name evidence="4" type="ORF">AMR76_21695</name>
</gene>
<dbReference type="Gene3D" id="3.40.50.720">
    <property type="entry name" value="NAD(P)-binding Rossmann-like Domain"/>
    <property type="match status" value="2"/>
</dbReference>
<evidence type="ECO:0000256" key="1">
    <source>
        <dbReference type="ARBA" id="ARBA00023002"/>
    </source>
</evidence>
<dbReference type="SUPFAM" id="SSF51735">
    <property type="entry name" value="NAD(P)-binding Rossmann-fold domains"/>
    <property type="match status" value="1"/>
</dbReference>
<dbReference type="CDD" id="cd05300">
    <property type="entry name" value="2-Hacid_dh_1"/>
    <property type="match status" value="1"/>
</dbReference>
<dbReference type="FunCoup" id="A0A0Q2M6V4">
    <property type="interactions" value="168"/>
</dbReference>
<dbReference type="RefSeq" id="WP_055467192.1">
    <property type="nucleotide sequence ID" value="NZ_LKHS01000033.1"/>
</dbReference>
<dbReference type="FunFam" id="3.40.50.720:FF:000363">
    <property type="entry name" value="D-isomer specific 2-hydroxyacid dehydrogenase"/>
    <property type="match status" value="1"/>
</dbReference>
<evidence type="ECO:0000256" key="2">
    <source>
        <dbReference type="ARBA" id="ARBA00023027"/>
    </source>
</evidence>
<protein>
    <submittedName>
        <fullName evidence="4">2-ketoacid reductase</fullName>
    </submittedName>
</protein>
<dbReference type="EMBL" id="LKHS01000033">
    <property type="protein sequence ID" value="KQH83626.1"/>
    <property type="molecule type" value="Genomic_DNA"/>
</dbReference>
<dbReference type="AlphaFoldDB" id="A0A0Q2M6V4"/>
<dbReference type="PANTHER" id="PTHR43333">
    <property type="entry name" value="2-HACID_DH_C DOMAIN-CONTAINING PROTEIN"/>
    <property type="match status" value="1"/>
</dbReference>
<dbReference type="PANTHER" id="PTHR43333:SF1">
    <property type="entry name" value="D-ISOMER SPECIFIC 2-HYDROXYACID DEHYDROGENASE NAD-BINDING DOMAIN-CONTAINING PROTEIN"/>
    <property type="match status" value="1"/>
</dbReference>
<keyword evidence="1" id="KW-0560">Oxidoreductase</keyword>
<proteinExistence type="predicted"/>
<reference evidence="4 5" key="1">
    <citation type="submission" date="2015-08" db="EMBL/GenBank/DDBJ databases">
        <title>Antibacterial properties of a collection of Vibrionaceae strains.</title>
        <authorList>
            <person name="Giubergia S."/>
        </authorList>
    </citation>
    <scope>NUCLEOTIDE SEQUENCE [LARGE SCALE GENOMIC DNA]</scope>
    <source>
        <strain evidence="4 5">S0821</strain>
    </source>
</reference>
<evidence type="ECO:0000313" key="5">
    <source>
        <dbReference type="Proteomes" id="UP000051221"/>
    </source>
</evidence>
<evidence type="ECO:0000313" key="4">
    <source>
        <dbReference type="EMBL" id="KQH83626.1"/>
    </source>
</evidence>
<dbReference type="InterPro" id="IPR036291">
    <property type="entry name" value="NAD(P)-bd_dom_sf"/>
</dbReference>
<organism evidence="4 5">
    <name type="scientific">Vibrio furnissii</name>
    <dbReference type="NCBI Taxonomy" id="29494"/>
    <lineage>
        <taxon>Bacteria</taxon>
        <taxon>Pseudomonadati</taxon>
        <taxon>Pseudomonadota</taxon>
        <taxon>Gammaproteobacteria</taxon>
        <taxon>Vibrionales</taxon>
        <taxon>Vibrionaceae</taxon>
        <taxon>Vibrio</taxon>
    </lineage>
</organism>
<dbReference type="GO" id="GO:0051287">
    <property type="term" value="F:NAD binding"/>
    <property type="evidence" value="ECO:0007669"/>
    <property type="project" value="InterPro"/>
</dbReference>
<dbReference type="GO" id="GO:0016491">
    <property type="term" value="F:oxidoreductase activity"/>
    <property type="evidence" value="ECO:0007669"/>
    <property type="project" value="UniProtKB-KW"/>
</dbReference>
<keyword evidence="2" id="KW-0520">NAD</keyword>
<accession>A0A0Q2M6V4</accession>
<name>A0A0Q2M6V4_VIBFU</name>
<sequence length="308" mass="34160">MNNFTHQLYILTEHNACYREAIEALHLPELAITDDRSQATLLLAAPPLAAQCLDEFPRLEWLQSAYAGVDALIAPGLRQDYELTNVKGIFGQQIAEYVLGYTISHYRHFTRYQQQQHHLQWQPHQYQSLNGQVMTILGTGSIGAHLANVATAFGFTVIGVNSSGIPPKHGAFSQTYHINELPAALAQANIVVNTLPNTPSTLGLLGKTTLSHCQQALLFNVGRGKILVEDELIPLIEAGHIQHAFLDVFANEPLSDTHPFWAHPAITVTPHIAALSFPQQVVDIFAANYALWRDGFQLNHRIDFSKGY</sequence>
<dbReference type="SUPFAM" id="SSF52283">
    <property type="entry name" value="Formate/glycerate dehydrogenase catalytic domain-like"/>
    <property type="match status" value="1"/>
</dbReference>
<evidence type="ECO:0000259" key="3">
    <source>
        <dbReference type="Pfam" id="PF02826"/>
    </source>
</evidence>
<feature type="domain" description="D-isomer specific 2-hydroxyacid dehydrogenase NAD-binding" evidence="3">
    <location>
        <begin position="100"/>
        <end position="273"/>
    </location>
</feature>
<dbReference type="InParanoid" id="A0A0Q2M6V4"/>
<dbReference type="Proteomes" id="UP000051221">
    <property type="component" value="Unassembled WGS sequence"/>
</dbReference>
<dbReference type="Pfam" id="PF02826">
    <property type="entry name" value="2-Hacid_dh_C"/>
    <property type="match status" value="1"/>
</dbReference>